<keyword evidence="1" id="KW-0812">Transmembrane</keyword>
<protein>
    <submittedName>
        <fullName evidence="2">Uncharacterized protein</fullName>
    </submittedName>
</protein>
<name>U6H3W2_9EIME</name>
<reference evidence="2" key="2">
    <citation type="submission" date="2013-10" db="EMBL/GenBank/DDBJ databases">
        <authorList>
            <person name="Aslett M."/>
        </authorList>
    </citation>
    <scope>NUCLEOTIDE SEQUENCE [LARGE SCALE GENOMIC DNA]</scope>
    <source>
        <strain evidence="2">Houghton</strain>
    </source>
</reference>
<sequence length="115" mass="12981">MSSSSISGRRELESYMWGMVTVASFLSDFVFSGQRHHWGIRAVHMTDRWLASFALMLQCLYNVPMWFSVSFYLLLHPLLEAEVKRLPPLVNEGKVLPFLAPPATPAAAPGMKNQL</sequence>
<gene>
    <name evidence="2" type="ORF">EPH_0075660</name>
</gene>
<keyword evidence="1" id="KW-1133">Transmembrane helix</keyword>
<reference evidence="2" key="1">
    <citation type="submission" date="2013-10" db="EMBL/GenBank/DDBJ databases">
        <title>Genomic analysis of the causative agents of coccidiosis in chickens.</title>
        <authorList>
            <person name="Reid A.J."/>
            <person name="Blake D."/>
            <person name="Billington K."/>
            <person name="Browne H."/>
            <person name="Dunn M."/>
            <person name="Hung S."/>
            <person name="Kawahara F."/>
            <person name="Miranda-Saavedra D."/>
            <person name="Mourier T."/>
            <person name="Nagra H."/>
            <person name="Otto T.D."/>
            <person name="Rawlings N."/>
            <person name="Sanchez A."/>
            <person name="Sanders M."/>
            <person name="Subramaniam C."/>
            <person name="Tay Y."/>
            <person name="Dear P."/>
            <person name="Doerig C."/>
            <person name="Gruber A."/>
            <person name="Parkinson J."/>
            <person name="Shirley M."/>
            <person name="Wan K.L."/>
            <person name="Berriman M."/>
            <person name="Tomley F."/>
            <person name="Pain A."/>
        </authorList>
    </citation>
    <scope>NUCLEOTIDE SEQUENCE [LARGE SCALE GENOMIC DNA]</scope>
    <source>
        <strain evidence="2">Houghton</strain>
    </source>
</reference>
<evidence type="ECO:0000313" key="2">
    <source>
        <dbReference type="EMBL" id="CDI87286.1"/>
    </source>
</evidence>
<feature type="transmembrane region" description="Helical" evidence="1">
    <location>
        <begin position="12"/>
        <end position="31"/>
    </location>
</feature>
<proteinExistence type="predicted"/>
<evidence type="ECO:0000313" key="3">
    <source>
        <dbReference type="Proteomes" id="UP000018201"/>
    </source>
</evidence>
<dbReference type="VEuPathDB" id="ToxoDB:EPH_0075660"/>
<keyword evidence="3" id="KW-1185">Reference proteome</keyword>
<accession>U6H3W2</accession>
<keyword evidence="1" id="KW-0472">Membrane</keyword>
<feature type="transmembrane region" description="Helical" evidence="1">
    <location>
        <begin position="51"/>
        <end position="75"/>
    </location>
</feature>
<evidence type="ECO:0000256" key="1">
    <source>
        <dbReference type="SAM" id="Phobius"/>
    </source>
</evidence>
<dbReference type="EMBL" id="HG697146">
    <property type="protein sequence ID" value="CDI87286.1"/>
    <property type="molecule type" value="Genomic_DNA"/>
</dbReference>
<dbReference type="AlphaFoldDB" id="U6H3W2"/>
<dbReference type="OrthoDB" id="328992at2759"/>
<organism evidence="2 3">
    <name type="scientific">Eimeria praecox</name>
    <dbReference type="NCBI Taxonomy" id="51316"/>
    <lineage>
        <taxon>Eukaryota</taxon>
        <taxon>Sar</taxon>
        <taxon>Alveolata</taxon>
        <taxon>Apicomplexa</taxon>
        <taxon>Conoidasida</taxon>
        <taxon>Coccidia</taxon>
        <taxon>Eucoccidiorida</taxon>
        <taxon>Eimeriorina</taxon>
        <taxon>Eimeriidae</taxon>
        <taxon>Eimeria</taxon>
    </lineage>
</organism>
<dbReference type="Proteomes" id="UP000018201">
    <property type="component" value="Unassembled WGS sequence"/>
</dbReference>